<comment type="caution">
    <text evidence="8">The sequence shown here is derived from an EMBL/GenBank/DDBJ whole genome shotgun (WGS) entry which is preliminary data.</text>
</comment>
<dbReference type="GO" id="GO:0003677">
    <property type="term" value="F:DNA binding"/>
    <property type="evidence" value="ECO:0007669"/>
    <property type="project" value="UniProtKB-UniRule"/>
</dbReference>
<dbReference type="InterPro" id="IPR008967">
    <property type="entry name" value="p53-like_TF_DNA-bd_sf"/>
</dbReference>
<dbReference type="EMBL" id="JAPXFL010000002">
    <property type="protein sequence ID" value="KAK9510919.1"/>
    <property type="molecule type" value="Genomic_DNA"/>
</dbReference>
<evidence type="ECO:0000256" key="1">
    <source>
        <dbReference type="ARBA" id="ARBA00023015"/>
    </source>
</evidence>
<comment type="subcellular location">
    <subcellularLocation>
        <location evidence="5">Nucleus</location>
    </subcellularLocation>
</comment>
<evidence type="ECO:0000256" key="2">
    <source>
        <dbReference type="ARBA" id="ARBA00023125"/>
    </source>
</evidence>
<gene>
    <name evidence="8" type="ORF">O3M35_005595</name>
</gene>
<evidence type="ECO:0000313" key="8">
    <source>
        <dbReference type="EMBL" id="KAK9510919.1"/>
    </source>
</evidence>
<evidence type="ECO:0000256" key="6">
    <source>
        <dbReference type="SAM" id="MobiDB-lite"/>
    </source>
</evidence>
<keyword evidence="9" id="KW-1185">Reference proteome</keyword>
<dbReference type="Gene3D" id="2.60.40.820">
    <property type="entry name" value="Transcription factor, T-box"/>
    <property type="match status" value="1"/>
</dbReference>
<keyword evidence="4 5" id="KW-0539">Nucleus</keyword>
<dbReference type="Pfam" id="PF00907">
    <property type="entry name" value="T-box"/>
    <property type="match status" value="1"/>
</dbReference>
<name>A0AAW1DIT1_9HEMI</name>
<feature type="domain" description="T-box" evidence="7">
    <location>
        <begin position="123"/>
        <end position="146"/>
    </location>
</feature>
<evidence type="ECO:0000256" key="5">
    <source>
        <dbReference type="PROSITE-ProRule" id="PRU00201"/>
    </source>
</evidence>
<dbReference type="Proteomes" id="UP001461498">
    <property type="component" value="Unassembled WGS sequence"/>
</dbReference>
<comment type="caution">
    <text evidence="5">Lacks conserved residue(s) required for the propagation of feature annotation.</text>
</comment>
<accession>A0AAW1DIT1</accession>
<evidence type="ECO:0000256" key="3">
    <source>
        <dbReference type="ARBA" id="ARBA00023163"/>
    </source>
</evidence>
<sequence length="146" mass="15496">MQDDLPPPAKVRATDFSIAAIMARTDRNTPPQRNQPIGIISGDSSSSEEEVEVDVEECSESETEHERKGSPIGSDQGGGGGGSGSGGAGSDSEGRDTPESSSTRQGVKSRCNCQELLATTCHLETKDLWDKFHELGTEMIITKTGR</sequence>
<feature type="compositionally biased region" description="Gly residues" evidence="6">
    <location>
        <begin position="75"/>
        <end position="89"/>
    </location>
</feature>
<dbReference type="GO" id="GO:0003700">
    <property type="term" value="F:DNA-binding transcription factor activity"/>
    <property type="evidence" value="ECO:0007669"/>
    <property type="project" value="InterPro"/>
</dbReference>
<keyword evidence="3" id="KW-0804">Transcription</keyword>
<protein>
    <recommendedName>
        <fullName evidence="7">T-box domain-containing protein</fullName>
    </recommendedName>
</protein>
<dbReference type="PROSITE" id="PS50252">
    <property type="entry name" value="TBOX_3"/>
    <property type="match status" value="1"/>
</dbReference>
<dbReference type="GO" id="GO:0005634">
    <property type="term" value="C:nucleus"/>
    <property type="evidence" value="ECO:0007669"/>
    <property type="project" value="UniProtKB-SubCell"/>
</dbReference>
<feature type="compositionally biased region" description="Acidic residues" evidence="6">
    <location>
        <begin position="46"/>
        <end position="61"/>
    </location>
</feature>
<keyword evidence="2 5" id="KW-0238">DNA-binding</keyword>
<dbReference type="GO" id="GO:0045893">
    <property type="term" value="P:positive regulation of DNA-templated transcription"/>
    <property type="evidence" value="ECO:0007669"/>
    <property type="project" value="InterPro"/>
</dbReference>
<proteinExistence type="predicted"/>
<organism evidence="8 9">
    <name type="scientific">Rhynocoris fuscipes</name>
    <dbReference type="NCBI Taxonomy" id="488301"/>
    <lineage>
        <taxon>Eukaryota</taxon>
        <taxon>Metazoa</taxon>
        <taxon>Ecdysozoa</taxon>
        <taxon>Arthropoda</taxon>
        <taxon>Hexapoda</taxon>
        <taxon>Insecta</taxon>
        <taxon>Pterygota</taxon>
        <taxon>Neoptera</taxon>
        <taxon>Paraneoptera</taxon>
        <taxon>Hemiptera</taxon>
        <taxon>Heteroptera</taxon>
        <taxon>Panheteroptera</taxon>
        <taxon>Cimicomorpha</taxon>
        <taxon>Reduviidae</taxon>
        <taxon>Harpactorinae</taxon>
        <taxon>Harpactorini</taxon>
        <taxon>Rhynocoris</taxon>
    </lineage>
</organism>
<dbReference type="SUPFAM" id="SSF49417">
    <property type="entry name" value="p53-like transcription factors"/>
    <property type="match status" value="1"/>
</dbReference>
<dbReference type="InterPro" id="IPR046360">
    <property type="entry name" value="T-box_DNA-bd"/>
</dbReference>
<dbReference type="InterPro" id="IPR036960">
    <property type="entry name" value="T-box_sf"/>
</dbReference>
<evidence type="ECO:0000313" key="9">
    <source>
        <dbReference type="Proteomes" id="UP001461498"/>
    </source>
</evidence>
<keyword evidence="1" id="KW-0805">Transcription regulation</keyword>
<reference evidence="8 9" key="1">
    <citation type="submission" date="2022-12" db="EMBL/GenBank/DDBJ databases">
        <title>Chromosome-level genome assembly of true bugs.</title>
        <authorList>
            <person name="Ma L."/>
            <person name="Li H."/>
        </authorList>
    </citation>
    <scope>NUCLEOTIDE SEQUENCE [LARGE SCALE GENOMIC DNA]</scope>
    <source>
        <strain evidence="8">Lab_2022b</strain>
    </source>
</reference>
<dbReference type="GO" id="GO:0006357">
    <property type="term" value="P:regulation of transcription by RNA polymerase II"/>
    <property type="evidence" value="ECO:0007669"/>
    <property type="project" value="UniProtKB-ARBA"/>
</dbReference>
<feature type="region of interest" description="Disordered" evidence="6">
    <location>
        <begin position="22"/>
        <end position="109"/>
    </location>
</feature>
<evidence type="ECO:0000259" key="7">
    <source>
        <dbReference type="PROSITE" id="PS50252"/>
    </source>
</evidence>
<dbReference type="AlphaFoldDB" id="A0AAW1DIT1"/>
<evidence type="ECO:0000256" key="4">
    <source>
        <dbReference type="ARBA" id="ARBA00023242"/>
    </source>
</evidence>